<name>A0A6C0ING1_9ZZZZ</name>
<dbReference type="EMBL" id="MN740215">
    <property type="protein sequence ID" value="QHT94120.1"/>
    <property type="molecule type" value="Genomic_DNA"/>
</dbReference>
<dbReference type="SUPFAM" id="SSF56219">
    <property type="entry name" value="DNase I-like"/>
    <property type="match status" value="1"/>
</dbReference>
<dbReference type="InterPro" id="IPR036691">
    <property type="entry name" value="Endo/exonu/phosph_ase_sf"/>
</dbReference>
<organism evidence="1">
    <name type="scientific">viral metagenome</name>
    <dbReference type="NCBI Taxonomy" id="1070528"/>
    <lineage>
        <taxon>unclassified sequences</taxon>
        <taxon>metagenomes</taxon>
        <taxon>organismal metagenomes</taxon>
    </lineage>
</organism>
<proteinExistence type="predicted"/>
<reference evidence="1" key="1">
    <citation type="journal article" date="2020" name="Nature">
        <title>Giant virus diversity and host interactions through global metagenomics.</title>
        <authorList>
            <person name="Schulz F."/>
            <person name="Roux S."/>
            <person name="Paez-Espino D."/>
            <person name="Jungbluth S."/>
            <person name="Walsh D.A."/>
            <person name="Denef V.J."/>
            <person name="McMahon K.D."/>
            <person name="Konstantinidis K.T."/>
            <person name="Eloe-Fadrosh E.A."/>
            <person name="Kyrpides N.C."/>
            <person name="Woyke T."/>
        </authorList>
    </citation>
    <scope>NUCLEOTIDE SEQUENCE</scope>
    <source>
        <strain evidence="1">GVMAG-M-3300024258-14</strain>
    </source>
</reference>
<sequence>MGFFSKLLNVALFVANVNALRLMQYNVEWLFIDYYKSADCPGNGCSWHNESVAYDHLYQIGTIIDEVNPDIINVCEVEGINELNILQESLNKSDEYNSYLLKGTDTSTGQNVGLISKIAPNSDLIRTENRESYPVTFSSCDYTGEGGTEGVSKHFVTTFDWQGIKIAYISLHLLAFPDRVDRCVKREGQAMVIQDLIIEYVKQGYEILVIGDMNDYDNEINDKNDDKPISQVLNILKGEYSDGVYKLTNLNSLLAKEERYSDWWDKNDNCDSSDDELVLIDHILVSNGLYNKVKNVSIYHEYHEQCGTLNSDHYPILVDLEIN</sequence>
<protein>
    <recommendedName>
        <fullName evidence="2">Endonuclease/exonuclease/phosphatase domain-containing protein</fullName>
    </recommendedName>
</protein>
<evidence type="ECO:0008006" key="2">
    <source>
        <dbReference type="Google" id="ProtNLM"/>
    </source>
</evidence>
<dbReference type="Gene3D" id="3.60.10.10">
    <property type="entry name" value="Endonuclease/exonuclease/phosphatase"/>
    <property type="match status" value="1"/>
</dbReference>
<accession>A0A6C0ING1</accession>
<dbReference type="AlphaFoldDB" id="A0A6C0ING1"/>
<evidence type="ECO:0000313" key="1">
    <source>
        <dbReference type="EMBL" id="QHT94120.1"/>
    </source>
</evidence>